<dbReference type="AlphaFoldDB" id="A0A6V7H204"/>
<evidence type="ECO:0000313" key="3">
    <source>
        <dbReference type="Proteomes" id="UP000752696"/>
    </source>
</evidence>
<dbReference type="EMBL" id="CAJDYZ010006555">
    <property type="protein sequence ID" value="CAD1473474.1"/>
    <property type="molecule type" value="Genomic_DNA"/>
</dbReference>
<dbReference type="Proteomes" id="UP000752696">
    <property type="component" value="Unassembled WGS sequence"/>
</dbReference>
<evidence type="ECO:0000256" key="1">
    <source>
        <dbReference type="SAM" id="MobiDB-lite"/>
    </source>
</evidence>
<comment type="caution">
    <text evidence="2">The sequence shown here is derived from an EMBL/GenBank/DDBJ whole genome shotgun (WGS) entry which is preliminary data.</text>
</comment>
<proteinExistence type="predicted"/>
<organism evidence="2 3">
    <name type="scientific">Heterotrigona itama</name>
    <dbReference type="NCBI Taxonomy" id="395501"/>
    <lineage>
        <taxon>Eukaryota</taxon>
        <taxon>Metazoa</taxon>
        <taxon>Ecdysozoa</taxon>
        <taxon>Arthropoda</taxon>
        <taxon>Hexapoda</taxon>
        <taxon>Insecta</taxon>
        <taxon>Pterygota</taxon>
        <taxon>Neoptera</taxon>
        <taxon>Endopterygota</taxon>
        <taxon>Hymenoptera</taxon>
        <taxon>Apocrita</taxon>
        <taxon>Aculeata</taxon>
        <taxon>Apoidea</taxon>
        <taxon>Anthophila</taxon>
        <taxon>Apidae</taxon>
        <taxon>Heterotrigona</taxon>
    </lineage>
</organism>
<evidence type="ECO:0000313" key="2">
    <source>
        <dbReference type="EMBL" id="CAD1473474.1"/>
    </source>
</evidence>
<keyword evidence="3" id="KW-1185">Reference proteome</keyword>
<feature type="region of interest" description="Disordered" evidence="1">
    <location>
        <begin position="1"/>
        <end position="25"/>
    </location>
</feature>
<protein>
    <submittedName>
        <fullName evidence="2">Uncharacterized protein</fullName>
    </submittedName>
</protein>
<accession>A0A6V7H204</accession>
<gene>
    <name evidence="2" type="ORF">MHI_LOCUS379185</name>
</gene>
<name>A0A6V7H204_9HYME</name>
<reference evidence="2" key="1">
    <citation type="submission" date="2020-07" db="EMBL/GenBank/DDBJ databases">
        <authorList>
            <person name="Nazaruddin N."/>
        </authorList>
    </citation>
    <scope>NUCLEOTIDE SEQUENCE</scope>
</reference>
<sequence length="135" mass="15135">KKKKKRTQKKKRKNTDVKRSDHAVAGAVYSVRTKGQNRQPEPRGNVSGPVCPINGSRFDRVIVNVLHTPYSRTTRDEVPRKRVFFLPAITANSNGRRRADVRGKRLSLLGNFEGKTDSTVVTSDTTSLRCTITTV</sequence>
<feature type="compositionally biased region" description="Basic residues" evidence="1">
    <location>
        <begin position="1"/>
        <end position="13"/>
    </location>
</feature>
<feature type="non-terminal residue" evidence="2">
    <location>
        <position position="1"/>
    </location>
</feature>